<dbReference type="AlphaFoldDB" id="A0A0F9SXQ6"/>
<evidence type="ECO:0000313" key="1">
    <source>
        <dbReference type="EMBL" id="KKN34003.1"/>
    </source>
</evidence>
<dbReference type="EMBL" id="LAZR01002135">
    <property type="protein sequence ID" value="KKN34003.1"/>
    <property type="molecule type" value="Genomic_DNA"/>
</dbReference>
<gene>
    <name evidence="1" type="ORF">LCGC14_0798160</name>
</gene>
<reference evidence="1" key="1">
    <citation type="journal article" date="2015" name="Nature">
        <title>Complex archaea that bridge the gap between prokaryotes and eukaryotes.</title>
        <authorList>
            <person name="Spang A."/>
            <person name="Saw J.H."/>
            <person name="Jorgensen S.L."/>
            <person name="Zaremba-Niedzwiedzka K."/>
            <person name="Martijn J."/>
            <person name="Lind A.E."/>
            <person name="van Eijk R."/>
            <person name="Schleper C."/>
            <person name="Guy L."/>
            <person name="Ettema T.J."/>
        </authorList>
    </citation>
    <scope>NUCLEOTIDE SEQUENCE</scope>
</reference>
<name>A0A0F9SXQ6_9ZZZZ</name>
<proteinExistence type="predicted"/>
<comment type="caution">
    <text evidence="1">The sequence shown here is derived from an EMBL/GenBank/DDBJ whole genome shotgun (WGS) entry which is preliminary data.</text>
</comment>
<accession>A0A0F9SXQ6</accession>
<organism evidence="1">
    <name type="scientific">marine sediment metagenome</name>
    <dbReference type="NCBI Taxonomy" id="412755"/>
    <lineage>
        <taxon>unclassified sequences</taxon>
        <taxon>metagenomes</taxon>
        <taxon>ecological metagenomes</taxon>
    </lineage>
</organism>
<protein>
    <submittedName>
        <fullName evidence="1">Uncharacterized protein</fullName>
    </submittedName>
</protein>
<sequence length="136" mass="15254">MARFDDISIGAQLMRTYTMRGWRGGIDDTSGPPTDLSQQTWYYIVTDLWFDPVKGDTNPKKGQMVGVRRLNGHGEAFGRKQGHTRRGLASNGFHYADRDYISECKAFLAAKEEGKVVGIGMGLVLRQRPKLPGHRL</sequence>